<dbReference type="PROSITE" id="PS50937">
    <property type="entry name" value="HTH_MERR_2"/>
    <property type="match status" value="1"/>
</dbReference>
<protein>
    <submittedName>
        <fullName evidence="6">DNA-binding transcriptional MerR regulator</fullName>
    </submittedName>
</protein>
<evidence type="ECO:0000259" key="5">
    <source>
        <dbReference type="PROSITE" id="PS50937"/>
    </source>
</evidence>
<dbReference type="Gene3D" id="1.10.1660.10">
    <property type="match status" value="1"/>
</dbReference>
<dbReference type="GO" id="GO:0003677">
    <property type="term" value="F:DNA binding"/>
    <property type="evidence" value="ECO:0007669"/>
    <property type="project" value="UniProtKB-KW"/>
</dbReference>
<dbReference type="SMART" id="SM00422">
    <property type="entry name" value="HTH_MERR"/>
    <property type="match status" value="1"/>
</dbReference>
<comment type="caution">
    <text evidence="6">The sequence shown here is derived from an EMBL/GenBank/DDBJ whole genome shotgun (WGS) entry which is preliminary data.</text>
</comment>
<name>A0A318KTA4_9FIRM</name>
<reference evidence="6 7" key="1">
    <citation type="submission" date="2018-05" db="EMBL/GenBank/DDBJ databases">
        <title>Genomic Encyclopedia of Type Strains, Phase IV (KMG-IV): sequencing the most valuable type-strain genomes for metagenomic binning, comparative biology and taxonomic classification.</title>
        <authorList>
            <person name="Goeker M."/>
        </authorList>
    </citation>
    <scope>NUCLEOTIDE SEQUENCE [LARGE SCALE GENOMIC DNA]</scope>
    <source>
        <strain evidence="6 7">JC118</strain>
    </source>
</reference>
<accession>A0A318KTA4</accession>
<keyword evidence="1" id="KW-0678">Repressor</keyword>
<dbReference type="RefSeq" id="WP_022938750.1">
    <property type="nucleotide sequence ID" value="NZ_CABKRQ010000006.1"/>
</dbReference>
<proteinExistence type="predicted"/>
<evidence type="ECO:0000313" key="6">
    <source>
        <dbReference type="EMBL" id="PXX80980.1"/>
    </source>
</evidence>
<dbReference type="Pfam" id="PF00376">
    <property type="entry name" value="MerR"/>
    <property type="match status" value="1"/>
</dbReference>
<sequence length="271" mass="31804">MKRYKIGEFAREMGVSQDMIKHYEKYGIIKPEIDEQTNYRYFNINQGEKIIESKKYRNLGFTIKESAELIFDKDFAGITEALKGKRDEMEIEIERMQAYLSQINQLLKIGERFDQQSDSWEIVHLDGFYFLKQTDNYEFSQDEAVKDKVRDWLDRLPITNQAVLVPRMSFYEGTFDHQWGFSISCKKAAEINLDVSCAKLLPAGKYFVFASGSLQNQPMSKERFHEVKELMDKFKLQYGDEVLMECVFKSHDHGEGFSHFIVYIPILEPVG</sequence>
<dbReference type="GO" id="GO:0003700">
    <property type="term" value="F:DNA-binding transcription factor activity"/>
    <property type="evidence" value="ECO:0007669"/>
    <property type="project" value="InterPro"/>
</dbReference>
<evidence type="ECO:0000313" key="7">
    <source>
        <dbReference type="Proteomes" id="UP000247612"/>
    </source>
</evidence>
<dbReference type="STRING" id="1034346.GCA_000313565_02465"/>
<dbReference type="InterPro" id="IPR047057">
    <property type="entry name" value="MerR_fam"/>
</dbReference>
<keyword evidence="4" id="KW-0804">Transcription</keyword>
<evidence type="ECO:0000256" key="2">
    <source>
        <dbReference type="ARBA" id="ARBA00023015"/>
    </source>
</evidence>
<dbReference type="PANTHER" id="PTHR30204">
    <property type="entry name" value="REDOX-CYCLING DRUG-SENSING TRANSCRIPTIONAL ACTIVATOR SOXR"/>
    <property type="match status" value="1"/>
</dbReference>
<dbReference type="Proteomes" id="UP000247612">
    <property type="component" value="Unassembled WGS sequence"/>
</dbReference>
<gene>
    <name evidence="6" type="ORF">DES51_10298</name>
</gene>
<dbReference type="InterPro" id="IPR000551">
    <property type="entry name" value="MerR-type_HTH_dom"/>
</dbReference>
<dbReference type="OrthoDB" id="9773308at2"/>
<dbReference type="InterPro" id="IPR009061">
    <property type="entry name" value="DNA-bd_dom_put_sf"/>
</dbReference>
<dbReference type="EMBL" id="QJKH01000002">
    <property type="protein sequence ID" value="PXX80980.1"/>
    <property type="molecule type" value="Genomic_DNA"/>
</dbReference>
<keyword evidence="3 6" id="KW-0238">DNA-binding</keyword>
<evidence type="ECO:0000256" key="1">
    <source>
        <dbReference type="ARBA" id="ARBA00022491"/>
    </source>
</evidence>
<organism evidence="6 7">
    <name type="scientific">Dielma fastidiosa</name>
    <dbReference type="NCBI Taxonomy" id="1034346"/>
    <lineage>
        <taxon>Bacteria</taxon>
        <taxon>Bacillati</taxon>
        <taxon>Bacillota</taxon>
        <taxon>Erysipelotrichia</taxon>
        <taxon>Erysipelotrichales</taxon>
        <taxon>Erysipelotrichaceae</taxon>
        <taxon>Dielma</taxon>
    </lineage>
</organism>
<feature type="domain" description="HTH merR-type" evidence="5">
    <location>
        <begin position="3"/>
        <end position="72"/>
    </location>
</feature>
<dbReference type="PANTHER" id="PTHR30204:SF69">
    <property type="entry name" value="MERR-FAMILY TRANSCRIPTIONAL REGULATOR"/>
    <property type="match status" value="1"/>
</dbReference>
<keyword evidence="7" id="KW-1185">Reference proteome</keyword>
<evidence type="ECO:0000256" key="4">
    <source>
        <dbReference type="ARBA" id="ARBA00023163"/>
    </source>
</evidence>
<evidence type="ECO:0000256" key="3">
    <source>
        <dbReference type="ARBA" id="ARBA00023125"/>
    </source>
</evidence>
<dbReference type="AlphaFoldDB" id="A0A318KTA4"/>
<keyword evidence="2" id="KW-0805">Transcription regulation</keyword>
<dbReference type="SUPFAM" id="SSF46955">
    <property type="entry name" value="Putative DNA-binding domain"/>
    <property type="match status" value="1"/>
</dbReference>